<dbReference type="PANTHER" id="PTHR30616">
    <property type="entry name" value="UNCHARACTERIZED PROTEIN YFIH"/>
    <property type="match status" value="1"/>
</dbReference>
<comment type="catalytic activity">
    <reaction evidence="8">
        <text>adenosine + phosphate = alpha-D-ribose 1-phosphate + adenine</text>
        <dbReference type="Rhea" id="RHEA:27642"/>
        <dbReference type="ChEBI" id="CHEBI:16335"/>
        <dbReference type="ChEBI" id="CHEBI:16708"/>
        <dbReference type="ChEBI" id="CHEBI:43474"/>
        <dbReference type="ChEBI" id="CHEBI:57720"/>
        <dbReference type="EC" id="2.4.2.1"/>
    </reaction>
    <physiologicalReaction direction="left-to-right" evidence="8">
        <dbReference type="Rhea" id="RHEA:27643"/>
    </physiologicalReaction>
</comment>
<evidence type="ECO:0000256" key="7">
    <source>
        <dbReference type="ARBA" id="ARBA00047989"/>
    </source>
</evidence>
<evidence type="ECO:0000256" key="9">
    <source>
        <dbReference type="ARBA" id="ARBA00049893"/>
    </source>
</evidence>
<dbReference type="NCBIfam" id="TIGR00726">
    <property type="entry name" value="peptidoglycan editing factor PgeF"/>
    <property type="match status" value="1"/>
</dbReference>
<dbReference type="Pfam" id="PF02578">
    <property type="entry name" value="Cu-oxidase_4"/>
    <property type="match status" value="1"/>
</dbReference>
<evidence type="ECO:0000256" key="2">
    <source>
        <dbReference type="ARBA" id="ARBA00007353"/>
    </source>
</evidence>
<gene>
    <name evidence="11" type="primary">pgeF</name>
    <name evidence="11" type="ORF">J3998_00215</name>
</gene>
<dbReference type="PANTHER" id="PTHR30616:SF2">
    <property type="entry name" value="PURINE NUCLEOSIDE PHOSPHORYLASE LACC1"/>
    <property type="match status" value="1"/>
</dbReference>
<evidence type="ECO:0000256" key="1">
    <source>
        <dbReference type="ARBA" id="ARBA00000553"/>
    </source>
</evidence>
<dbReference type="SUPFAM" id="SSF64438">
    <property type="entry name" value="CNF1/YfiH-like putative cysteine hydrolases"/>
    <property type="match status" value="1"/>
</dbReference>
<keyword evidence="5" id="KW-0378">Hydrolase</keyword>
<evidence type="ECO:0000313" key="11">
    <source>
        <dbReference type="EMBL" id="MBO1925985.1"/>
    </source>
</evidence>
<sequence>MSFSIPLIHPNWQVSPKIQALCTTRIGGVSQAPFASLNPALHVQDDLQAVQQNRTLIESFLPAKPLWLSQQHTTDLLYYSDSINTPAEPVADAAWTEKANQPCVVMTADCMPVLLCDKDGSWVAAVHAGWKGLLNGIIEHSLLQILAAKNTSIKNVQAWIGPAISQANFEVGAEVREQFVAKHGFAEDYFLVTENTGKYLADLNGIAEQILRNLGVLNVELSRLCTYTEPERFYSYRYACHHSDSPENTGKTGRLATIIWLQN</sequence>
<comment type="catalytic activity">
    <reaction evidence="9">
        <text>S-methyl-5'-thioadenosine + phosphate = 5-(methylsulfanyl)-alpha-D-ribose 1-phosphate + adenine</text>
        <dbReference type="Rhea" id="RHEA:11852"/>
        <dbReference type="ChEBI" id="CHEBI:16708"/>
        <dbReference type="ChEBI" id="CHEBI:17509"/>
        <dbReference type="ChEBI" id="CHEBI:43474"/>
        <dbReference type="ChEBI" id="CHEBI:58533"/>
        <dbReference type="EC" id="2.4.2.28"/>
    </reaction>
    <physiologicalReaction direction="left-to-right" evidence="9">
        <dbReference type="Rhea" id="RHEA:11853"/>
    </physiologicalReaction>
</comment>
<dbReference type="Gene3D" id="3.60.140.10">
    <property type="entry name" value="CNF1/YfiH-like putative cysteine hydrolases"/>
    <property type="match status" value="1"/>
</dbReference>
<comment type="catalytic activity">
    <reaction evidence="7">
        <text>adenosine + H2O + H(+) = inosine + NH4(+)</text>
        <dbReference type="Rhea" id="RHEA:24408"/>
        <dbReference type="ChEBI" id="CHEBI:15377"/>
        <dbReference type="ChEBI" id="CHEBI:15378"/>
        <dbReference type="ChEBI" id="CHEBI:16335"/>
        <dbReference type="ChEBI" id="CHEBI:17596"/>
        <dbReference type="ChEBI" id="CHEBI:28938"/>
        <dbReference type="EC" id="3.5.4.4"/>
    </reaction>
    <physiologicalReaction direction="left-to-right" evidence="7">
        <dbReference type="Rhea" id="RHEA:24409"/>
    </physiologicalReaction>
</comment>
<keyword evidence="4" id="KW-0479">Metal-binding</keyword>
<dbReference type="InterPro" id="IPR038371">
    <property type="entry name" value="Cu_polyphenol_OxRdtase_sf"/>
</dbReference>
<evidence type="ECO:0000256" key="10">
    <source>
        <dbReference type="RuleBase" id="RU361274"/>
    </source>
</evidence>
<reference evidence="11 12" key="1">
    <citation type="submission" date="2021-03" db="EMBL/GenBank/DDBJ databases">
        <title>Thiomicrorhabdus sp.nov.,novel sulfur-oxidizing bacteria isolated from coastal sediment.</title>
        <authorList>
            <person name="Liu X."/>
        </authorList>
    </citation>
    <scope>NUCLEOTIDE SEQUENCE [LARGE SCALE GENOMIC DNA]</scope>
    <source>
        <strain evidence="11 12">6S2-11</strain>
    </source>
</reference>
<keyword evidence="6" id="KW-0862">Zinc</keyword>
<dbReference type="CDD" id="cd16833">
    <property type="entry name" value="YfiH"/>
    <property type="match status" value="1"/>
</dbReference>
<comment type="catalytic activity">
    <reaction evidence="1">
        <text>inosine + phosphate = alpha-D-ribose 1-phosphate + hypoxanthine</text>
        <dbReference type="Rhea" id="RHEA:27646"/>
        <dbReference type="ChEBI" id="CHEBI:17368"/>
        <dbReference type="ChEBI" id="CHEBI:17596"/>
        <dbReference type="ChEBI" id="CHEBI:43474"/>
        <dbReference type="ChEBI" id="CHEBI:57720"/>
        <dbReference type="EC" id="2.4.2.1"/>
    </reaction>
    <physiologicalReaction direction="left-to-right" evidence="1">
        <dbReference type="Rhea" id="RHEA:27647"/>
    </physiologicalReaction>
</comment>
<comment type="caution">
    <text evidence="11">The sequence shown here is derived from an EMBL/GenBank/DDBJ whole genome shotgun (WGS) entry which is preliminary data.</text>
</comment>
<keyword evidence="3" id="KW-0808">Transferase</keyword>
<evidence type="ECO:0000256" key="5">
    <source>
        <dbReference type="ARBA" id="ARBA00022801"/>
    </source>
</evidence>
<dbReference type="EMBL" id="JAGETV010000001">
    <property type="protein sequence ID" value="MBO1925985.1"/>
    <property type="molecule type" value="Genomic_DNA"/>
</dbReference>
<accession>A0ABS3Q0Y7</accession>
<dbReference type="RefSeq" id="WP_208146049.1">
    <property type="nucleotide sequence ID" value="NZ_JAGETV010000001.1"/>
</dbReference>
<proteinExistence type="inferred from homology"/>
<protein>
    <recommendedName>
        <fullName evidence="10">Purine nucleoside phosphorylase</fullName>
    </recommendedName>
</protein>
<name>A0ABS3Q0Y7_9GAMM</name>
<dbReference type="Proteomes" id="UP000664835">
    <property type="component" value="Unassembled WGS sequence"/>
</dbReference>
<dbReference type="InterPro" id="IPR011324">
    <property type="entry name" value="Cytotoxic_necrot_fac-like_cat"/>
</dbReference>
<evidence type="ECO:0000256" key="4">
    <source>
        <dbReference type="ARBA" id="ARBA00022723"/>
    </source>
</evidence>
<keyword evidence="12" id="KW-1185">Reference proteome</keyword>
<organism evidence="11 12">
    <name type="scientific">Thiomicrorhabdus marina</name>
    <dbReference type="NCBI Taxonomy" id="2818442"/>
    <lineage>
        <taxon>Bacteria</taxon>
        <taxon>Pseudomonadati</taxon>
        <taxon>Pseudomonadota</taxon>
        <taxon>Gammaproteobacteria</taxon>
        <taxon>Thiotrichales</taxon>
        <taxon>Piscirickettsiaceae</taxon>
        <taxon>Thiomicrorhabdus</taxon>
    </lineage>
</organism>
<comment type="similarity">
    <text evidence="2 10">Belongs to the purine nucleoside phosphorylase YfiH/LACC1 family.</text>
</comment>
<evidence type="ECO:0000256" key="6">
    <source>
        <dbReference type="ARBA" id="ARBA00022833"/>
    </source>
</evidence>
<dbReference type="InterPro" id="IPR003730">
    <property type="entry name" value="Cu_polyphenol_OxRdtase"/>
</dbReference>
<evidence type="ECO:0000256" key="8">
    <source>
        <dbReference type="ARBA" id="ARBA00048968"/>
    </source>
</evidence>
<evidence type="ECO:0000256" key="3">
    <source>
        <dbReference type="ARBA" id="ARBA00022679"/>
    </source>
</evidence>
<evidence type="ECO:0000313" key="12">
    <source>
        <dbReference type="Proteomes" id="UP000664835"/>
    </source>
</evidence>